<protein>
    <submittedName>
        <fullName evidence="1">Uncharacterized protein</fullName>
    </submittedName>
</protein>
<dbReference type="RefSeq" id="WP_115465904.1">
    <property type="nucleotide sequence ID" value="NZ_QRBT01000062.1"/>
</dbReference>
<evidence type="ECO:0000313" key="2">
    <source>
        <dbReference type="Proteomes" id="UP000255291"/>
    </source>
</evidence>
<proteinExistence type="predicted"/>
<gene>
    <name evidence="1" type="ORF">DXF87_23015</name>
</gene>
<name>A0ABD7GQ80_9ENTR</name>
<accession>A0ABD7GQ80</accession>
<organism evidence="1 2">
    <name type="scientific">Enterobacter roggenkampii</name>
    <dbReference type="NCBI Taxonomy" id="1812935"/>
    <lineage>
        <taxon>Bacteria</taxon>
        <taxon>Pseudomonadati</taxon>
        <taxon>Pseudomonadota</taxon>
        <taxon>Gammaproteobacteria</taxon>
        <taxon>Enterobacterales</taxon>
        <taxon>Enterobacteriaceae</taxon>
        <taxon>Enterobacter</taxon>
        <taxon>Enterobacter cloacae complex</taxon>
    </lineage>
</organism>
<dbReference type="EMBL" id="QRBW01000074">
    <property type="protein sequence ID" value="RDT57341.1"/>
    <property type="molecule type" value="Genomic_DNA"/>
</dbReference>
<evidence type="ECO:0000313" key="1">
    <source>
        <dbReference type="EMBL" id="RDT57341.1"/>
    </source>
</evidence>
<sequence length="175" mass="20272">MQHPINSYAIEEHANILKQLCCSSLEYLKQIEQNPSSLSHPTEVEIEKDDYFNWLEYTVSNNLIEMCTKIRILLDGLELPGDLPYSPEAEAYFEFNDTLVCIEGCVKDSLRECCNKTIHATSFELFNKYTNDGIYYWSGIVILSGKQYKNKWKVGLNVFNFCRSIKSFLSILQNI</sequence>
<comment type="caution">
    <text evidence="1">The sequence shown here is derived from an EMBL/GenBank/DDBJ whole genome shotgun (WGS) entry which is preliminary data.</text>
</comment>
<dbReference type="Proteomes" id="UP000255291">
    <property type="component" value="Unassembled WGS sequence"/>
</dbReference>
<dbReference type="AlphaFoldDB" id="A0ABD7GQ80"/>
<reference evidence="1 2" key="1">
    <citation type="submission" date="2018-07" db="EMBL/GenBank/DDBJ databases">
        <title>The use of a cohorting ward and systematic surveillance cultures for the control of a Klebsiella pneumoniae carbapenemase (KPC)-producing Enterobacteriaceae outbreak.</title>
        <authorList>
            <person name="Doi Y."/>
        </authorList>
    </citation>
    <scope>NUCLEOTIDE SEQUENCE [LARGE SCALE GENOMIC DNA]</scope>
    <source>
        <strain evidence="1 2">1-RC-17-04017</strain>
    </source>
</reference>